<gene>
    <name evidence="4 6" type="primary">LOC109109927</name>
</gene>
<feature type="compositionally biased region" description="Polar residues" evidence="1">
    <location>
        <begin position="266"/>
        <end position="280"/>
    </location>
</feature>
<dbReference type="GO" id="GO:0008083">
    <property type="term" value="F:growth factor activity"/>
    <property type="evidence" value="ECO:0007669"/>
    <property type="project" value="InterPro"/>
</dbReference>
<dbReference type="Gene3D" id="1.20.1250.10">
    <property type="match status" value="1"/>
</dbReference>
<dbReference type="PANTHER" id="PTHR10058">
    <property type="entry name" value="MACROPHAGE COLONY STIMULATING FACTOR"/>
    <property type="match status" value="1"/>
</dbReference>
<reference evidence="6" key="1">
    <citation type="submission" date="2025-04" db="UniProtKB">
        <authorList>
            <consortium name="RefSeq"/>
        </authorList>
    </citation>
    <scope>IDENTIFICATION</scope>
    <source>
        <tissue evidence="6">Muscle</tissue>
    </source>
</reference>
<accession>A0A8C1JLH2</accession>
<keyword evidence="3" id="KW-0732">Signal</keyword>
<feature type="region of interest" description="Disordered" evidence="1">
    <location>
        <begin position="429"/>
        <end position="494"/>
    </location>
</feature>
<dbReference type="PANTHER" id="PTHR10058:SF0">
    <property type="entry name" value="MACROPHAGE COLONY-STIMULATING FACTOR 1"/>
    <property type="match status" value="1"/>
</dbReference>
<dbReference type="Proteomes" id="UP001155660">
    <property type="component" value="Chromosome B11"/>
</dbReference>
<protein>
    <submittedName>
        <fullName evidence="4">Colony stimulating factor 1a (macrophage)</fullName>
    </submittedName>
    <submittedName>
        <fullName evidence="6">Uncharacterized protein LOC109109927 isoform X1</fullName>
    </submittedName>
</protein>
<reference evidence="4" key="2">
    <citation type="submission" date="2025-05" db="UniProtKB">
        <authorList>
            <consortium name="Ensembl"/>
        </authorList>
    </citation>
    <scope>IDENTIFICATION</scope>
</reference>
<feature type="compositionally biased region" description="Basic and acidic residues" evidence="1">
    <location>
        <begin position="456"/>
        <end position="485"/>
    </location>
</feature>
<feature type="compositionally biased region" description="Basic and acidic residues" evidence="1">
    <location>
        <begin position="285"/>
        <end position="298"/>
    </location>
</feature>
<evidence type="ECO:0000313" key="6">
    <source>
        <dbReference type="RefSeq" id="XP_018978492.2"/>
    </source>
</evidence>
<keyword evidence="5" id="KW-1185">Reference proteome</keyword>
<evidence type="ECO:0000256" key="3">
    <source>
        <dbReference type="SAM" id="SignalP"/>
    </source>
</evidence>
<feature type="signal peptide" evidence="3">
    <location>
        <begin position="1"/>
        <end position="28"/>
    </location>
</feature>
<dbReference type="FunFam" id="1.20.1250.10:FF:000056">
    <property type="entry name" value="Colony-stimulating factor 1b (macrophage)"/>
    <property type="match status" value="1"/>
</dbReference>
<dbReference type="GO" id="GO:0016020">
    <property type="term" value="C:membrane"/>
    <property type="evidence" value="ECO:0007669"/>
    <property type="project" value="InterPro"/>
</dbReference>
<keyword evidence="2" id="KW-0812">Transmembrane</keyword>
<evidence type="ECO:0000313" key="4">
    <source>
        <dbReference type="Ensembl" id="ENSCCRP00010034485.1"/>
    </source>
</evidence>
<dbReference type="GeneID" id="109109927"/>
<feature type="compositionally biased region" description="Polar residues" evidence="1">
    <location>
        <begin position="356"/>
        <end position="377"/>
    </location>
</feature>
<evidence type="ECO:0000256" key="2">
    <source>
        <dbReference type="SAM" id="Phobius"/>
    </source>
</evidence>
<proteinExistence type="predicted"/>
<organism evidence="4 5">
    <name type="scientific">Cyprinus carpio</name>
    <name type="common">Common carp</name>
    <dbReference type="NCBI Taxonomy" id="7962"/>
    <lineage>
        <taxon>Eukaryota</taxon>
        <taxon>Metazoa</taxon>
        <taxon>Chordata</taxon>
        <taxon>Craniata</taxon>
        <taxon>Vertebrata</taxon>
        <taxon>Euteleostomi</taxon>
        <taxon>Actinopterygii</taxon>
        <taxon>Neopterygii</taxon>
        <taxon>Teleostei</taxon>
        <taxon>Ostariophysi</taxon>
        <taxon>Cypriniformes</taxon>
        <taxon>Cyprinidae</taxon>
        <taxon>Cyprininae</taxon>
        <taxon>Cyprinus</taxon>
    </lineage>
</organism>
<keyword evidence="2" id="KW-0472">Membrane</keyword>
<evidence type="ECO:0000256" key="1">
    <source>
        <dbReference type="SAM" id="MobiDB-lite"/>
    </source>
</evidence>
<dbReference type="Pfam" id="PF05337">
    <property type="entry name" value="CSF-1"/>
    <property type="match status" value="1"/>
</dbReference>
<dbReference type="RefSeq" id="XP_018978492.2">
    <property type="nucleotide sequence ID" value="XM_019122947.2"/>
</dbReference>
<feature type="region of interest" description="Disordered" evidence="1">
    <location>
        <begin position="317"/>
        <end position="377"/>
    </location>
</feature>
<keyword evidence="2" id="KW-1133">Transmembrane helix</keyword>
<dbReference type="SUPFAM" id="SSF47266">
    <property type="entry name" value="4-helical cytokines"/>
    <property type="match status" value="1"/>
</dbReference>
<dbReference type="OrthoDB" id="8702024at2759"/>
<dbReference type="Proteomes" id="UP000694427">
    <property type="component" value="Unplaced"/>
</dbReference>
<feature type="compositionally biased region" description="Polar residues" evidence="1">
    <location>
        <begin position="437"/>
        <end position="446"/>
    </location>
</feature>
<dbReference type="GO" id="GO:0005615">
    <property type="term" value="C:extracellular space"/>
    <property type="evidence" value="ECO:0007669"/>
    <property type="project" value="TreeGrafter"/>
</dbReference>
<dbReference type="InterPro" id="IPR009079">
    <property type="entry name" value="4_helix_cytokine-like_core"/>
</dbReference>
<name>A0A8C1JLH2_CYPCA</name>
<dbReference type="InterPro" id="IPR008001">
    <property type="entry name" value="MCSF-1"/>
</dbReference>
<evidence type="ECO:0000313" key="5">
    <source>
        <dbReference type="Proteomes" id="UP000694427"/>
    </source>
</evidence>
<dbReference type="KEGG" id="ccar:109109927"/>
<feature type="chain" id="PRO_5044675463" evidence="3">
    <location>
        <begin position="29"/>
        <end position="541"/>
    </location>
</feature>
<feature type="region of interest" description="Disordered" evidence="1">
    <location>
        <begin position="265"/>
        <end position="298"/>
    </location>
</feature>
<dbReference type="GO" id="GO:0005125">
    <property type="term" value="F:cytokine activity"/>
    <property type="evidence" value="ECO:0007669"/>
    <property type="project" value="InterPro"/>
</dbReference>
<sequence length="541" mass="60773">MNTHITAHKAKVRHLCFFLILGFHVVYAGVPGPCKHSVTQDHLLNLRRLMKNQLQNGCSITYTFTEQQNLSVVCYVKAAFPHILELLNTQFRYAKDSDNYRYTNSLKNLIYNIYSQRCIPPINEEIEDSPKKFIRTHMTSPRAALEKAEEVIRMYMGLMIQSSKTVDWNCEEEYTEDYPESTTEPLSQTAGASDCPCICPAMSIRSTKSSASTSHWNIYPKSTQSPQRSSFSFVETLKGVNERTKQTKSAVPVTKHQTLDLRTPATWRSTQEHLSSSHFGSTPAFHEETSNSEMDHVPSPDLFPSFTNVFLNRTDSSVETTTSGPYQKSTSDNTQDDVEKSTPLLLAKRSLDSKSQEGPSSSYVKLSQNSVTTTSQPAYKDIKSTEIKNKPFQMLQPSKHIAPVTTTVLSSLKAAAHSSEGLSALVEQPGHLHSPPENFQTHTQSPLRVPRNFMRTIHEAKLSKDSRSQEDRQEMKDQTHPDRGAQRNPATEQSSSTIISFGTVLIITLGCGGLLLITVLFYRQQKLSDSQVIFALLRRPT</sequence>
<feature type="transmembrane region" description="Helical" evidence="2">
    <location>
        <begin position="498"/>
        <end position="522"/>
    </location>
</feature>
<feature type="compositionally biased region" description="Polar residues" evidence="1">
    <location>
        <begin position="317"/>
        <end position="333"/>
    </location>
</feature>
<dbReference type="Ensembl" id="ENSCCRT00010037825.1">
    <property type="protein sequence ID" value="ENSCCRP00010034485.1"/>
    <property type="gene ID" value="ENSCCRG00010014684.1"/>
</dbReference>
<dbReference type="AlphaFoldDB" id="A0A8C1JLH2"/>